<dbReference type="Pfam" id="PF13468">
    <property type="entry name" value="Glyoxalase_3"/>
    <property type="match status" value="1"/>
</dbReference>
<dbReference type="STRING" id="1646377.BS640_05460"/>
<dbReference type="InterPro" id="IPR029068">
    <property type="entry name" value="Glyas_Bleomycin-R_OHBP_Dase"/>
</dbReference>
<dbReference type="AlphaFoldDB" id="A0A1X0WIJ1"/>
<dbReference type="EMBL" id="MRWE01000006">
    <property type="protein sequence ID" value="ORJ26570.1"/>
    <property type="molecule type" value="Genomic_DNA"/>
</dbReference>
<evidence type="ECO:0000313" key="3">
    <source>
        <dbReference type="Proteomes" id="UP000192536"/>
    </source>
</evidence>
<dbReference type="PANTHER" id="PTHR40265">
    <property type="entry name" value="BLL2707 PROTEIN"/>
    <property type="match status" value="1"/>
</dbReference>
<dbReference type="Proteomes" id="UP000192536">
    <property type="component" value="Unassembled WGS sequence"/>
</dbReference>
<dbReference type="GeneID" id="93564608"/>
<name>A0A1X0WIJ1_9GAMM</name>
<sequence>MTAIVPHLDHVVINVAEGLNSSELLFRRLGFSLTSRGHHSLGSSNHLAIFNDNYLELLGFEDRSTLLRKELWQAPLGLNGLVWKTQNADAVYQHLTQRQVDDAEPKAFYRPVKLNDGTEPNARFQTVSIDASRIAHGRSFFCQHVTPELVWRGEWQSHPNAVSDITEFVIAAADIRQAAQVYVDVFGDEQLHEVDDQELSLSAGRARVRFVTPQKAEAEWGIAPFEQAFESKMIALTFATHSLDAARQSLQRGDIHFTERNNQLVVQVGQGLGLTLIFSEQ</sequence>
<dbReference type="Gene3D" id="3.10.180.10">
    <property type="entry name" value="2,3-Dihydroxybiphenyl 1,2-Dioxygenase, domain 1"/>
    <property type="match status" value="2"/>
</dbReference>
<gene>
    <name evidence="2" type="ORF">BS640_05460</name>
</gene>
<dbReference type="InterPro" id="IPR025870">
    <property type="entry name" value="Glyoxalase-like_dom"/>
</dbReference>
<dbReference type="SUPFAM" id="SSF54593">
    <property type="entry name" value="Glyoxalase/Bleomycin resistance protein/Dihydroxybiphenyl dioxygenase"/>
    <property type="match status" value="1"/>
</dbReference>
<comment type="caution">
    <text evidence="2">The sequence shown here is derived from an EMBL/GenBank/DDBJ whole genome shotgun (WGS) entry which is preliminary data.</text>
</comment>
<evidence type="ECO:0000313" key="2">
    <source>
        <dbReference type="EMBL" id="ORJ26570.1"/>
    </source>
</evidence>
<proteinExistence type="predicted"/>
<dbReference type="RefSeq" id="WP_017490217.1">
    <property type="nucleotide sequence ID" value="NZ_CAUQAZ010000001.1"/>
</dbReference>
<keyword evidence="3" id="KW-1185">Reference proteome</keyword>
<dbReference type="PANTHER" id="PTHR40265:SF1">
    <property type="entry name" value="GLYOXALASE-LIKE DOMAIN-CONTAINING PROTEIN"/>
    <property type="match status" value="1"/>
</dbReference>
<accession>A0A1X0WIJ1</accession>
<reference evidence="2 3" key="1">
    <citation type="journal article" date="2017" name="Int. J. Syst. Evol. Microbiol.">
        <title>Rouxiella badensis sp. nov. and Rouxiella silvae sp. nov. isolated from peat bog soil in Germany and emendation of the genus description.</title>
        <authorList>
            <person name="Le Fleche-Mateos A."/>
            <person name="Kugler J.H."/>
            <person name="Hansen S.H."/>
            <person name="Syldatk C."/>
            <person name="Hausmann R."/>
            <person name="Lomprez F."/>
            <person name="Vandenbogaert M."/>
            <person name="Manuguerra J.C."/>
            <person name="Grimont P.A."/>
        </authorList>
    </citation>
    <scope>NUCLEOTIDE SEQUENCE [LARGE SCALE GENOMIC DNA]</scope>
    <source>
        <strain evidence="2 3">DSM 100043</strain>
    </source>
</reference>
<feature type="domain" description="Glyoxalase-like" evidence="1">
    <location>
        <begin position="8"/>
        <end position="185"/>
    </location>
</feature>
<organism evidence="2 3">
    <name type="scientific">Rouxiella badensis</name>
    <dbReference type="NCBI Taxonomy" id="1646377"/>
    <lineage>
        <taxon>Bacteria</taxon>
        <taxon>Pseudomonadati</taxon>
        <taxon>Pseudomonadota</taxon>
        <taxon>Gammaproteobacteria</taxon>
        <taxon>Enterobacterales</taxon>
        <taxon>Yersiniaceae</taxon>
        <taxon>Rouxiella</taxon>
    </lineage>
</organism>
<evidence type="ECO:0000259" key="1">
    <source>
        <dbReference type="Pfam" id="PF13468"/>
    </source>
</evidence>
<protein>
    <recommendedName>
        <fullName evidence="1">Glyoxalase-like domain-containing protein</fullName>
    </recommendedName>
</protein>